<evidence type="ECO:0000259" key="7">
    <source>
        <dbReference type="PROSITE" id="PS00715"/>
    </source>
</evidence>
<feature type="DNA-binding region" description="H-T-H motif" evidence="6">
    <location>
        <begin position="342"/>
        <end position="361"/>
    </location>
</feature>
<comment type="function">
    <text evidence="6">Sigma factors are initiation factors that promote the attachment of RNA polymerase to specific initiation sites and are then released. This sigma factor is the primary sigma factor during exponential growth.</text>
</comment>
<dbReference type="InterPro" id="IPR036388">
    <property type="entry name" value="WH-like_DNA-bd_sf"/>
</dbReference>
<sequence>MIEQLLAAARVRGYITHADILATFPNPEHDIAEIDQLYAMLQAEGIRVVESSDELDGPTDFEPETDHDLTVDLPDLGEIAFDDPVRMYLQEIGQVPLLTAEQEVELAKAMEAGAIARQRLDREEYASARERFELERAVQQGQDARHHLIQANLRLVVSIAKKYTSYGLTMMDLVQEGNIGLMRAVEKFDYKKGHKFSTYATWWIRQAITRAIADQSRTIRLPVHMGEAISQVKRTSHRLQQTMQREPTPEEIADAMGISAGKVRRTLEASMHPLSLEMPVGQEGEGRMGDFIEDDRISTPAEAAAASLLREQLEEVLMKLPERERKIIQLRYGLKDGRYRTLEEVGIEFGITRERIRQIEAVALRKLRHPHLGKKLRGYLD</sequence>
<dbReference type="Pfam" id="PF03979">
    <property type="entry name" value="Sigma70_r1_1"/>
    <property type="match status" value="1"/>
</dbReference>
<feature type="region of interest" description="Sigma-70 factor domain-4" evidence="6">
    <location>
        <begin position="316"/>
        <end position="369"/>
    </location>
</feature>
<dbReference type="InterPro" id="IPR028630">
    <property type="entry name" value="Sigma70_RpoD"/>
</dbReference>
<feature type="region of interest" description="Sigma-70 factor domain-2" evidence="6">
    <location>
        <begin position="148"/>
        <end position="218"/>
    </location>
</feature>
<dbReference type="eggNOG" id="COG0568">
    <property type="taxonomic scope" value="Bacteria"/>
</dbReference>
<feature type="short sequence motif" description="Interaction with polymerase core subunit RpoC" evidence="6">
    <location>
        <begin position="172"/>
        <end position="175"/>
    </location>
</feature>
<dbReference type="InterPro" id="IPR012760">
    <property type="entry name" value="RNA_pol_sigma_RpoD_C"/>
</dbReference>
<evidence type="ECO:0000256" key="6">
    <source>
        <dbReference type="HAMAP-Rule" id="MF_00963"/>
    </source>
</evidence>
<evidence type="ECO:0000256" key="1">
    <source>
        <dbReference type="ARBA" id="ARBA00022490"/>
    </source>
</evidence>
<keyword evidence="5 6" id="KW-0804">Transcription</keyword>
<dbReference type="Pfam" id="PF04542">
    <property type="entry name" value="Sigma70_r2"/>
    <property type="match status" value="1"/>
</dbReference>
<reference evidence="9" key="1">
    <citation type="submission" date="2008-12" db="EMBL/GenBank/DDBJ databases">
        <title>Complete sequence of Chloroflexus aggregans DSM 9485.</title>
        <authorList>
            <consortium name="US DOE Joint Genome Institute"/>
            <person name="Lucas S."/>
            <person name="Copeland A."/>
            <person name="Lapidus A."/>
            <person name="Glavina del Rio T."/>
            <person name="Dalin E."/>
            <person name="Tice H."/>
            <person name="Pitluck S."/>
            <person name="Foster B."/>
            <person name="Larimer F."/>
            <person name="Land M."/>
            <person name="Hauser L."/>
            <person name="Kyrpides N."/>
            <person name="Mikhailova N."/>
            <person name="Bryant D."/>
            <person name="Richardson P."/>
        </authorList>
    </citation>
    <scope>NUCLEOTIDE SEQUENCE</scope>
    <source>
        <strain evidence="9">DSM 9485</strain>
    </source>
</reference>
<comment type="subunit">
    <text evidence="6">Interacts transiently with the RNA polymerase catalytic core.</text>
</comment>
<dbReference type="InterPro" id="IPR007127">
    <property type="entry name" value="RNA_pol_sigma_70_r1_1"/>
</dbReference>
<dbReference type="Pfam" id="PF04545">
    <property type="entry name" value="Sigma70_r4"/>
    <property type="match status" value="1"/>
</dbReference>
<evidence type="ECO:0000256" key="2">
    <source>
        <dbReference type="ARBA" id="ARBA00023015"/>
    </source>
</evidence>
<organism evidence="9 10">
    <name type="scientific">Chloroflexus aggregans (strain MD-66 / DSM 9485)</name>
    <dbReference type="NCBI Taxonomy" id="326427"/>
    <lineage>
        <taxon>Bacteria</taxon>
        <taxon>Bacillati</taxon>
        <taxon>Chloroflexota</taxon>
        <taxon>Chloroflexia</taxon>
        <taxon>Chloroflexales</taxon>
        <taxon>Chloroflexineae</taxon>
        <taxon>Chloroflexaceae</taxon>
        <taxon>Chloroflexus</taxon>
    </lineage>
</organism>
<dbReference type="Gene3D" id="1.10.601.10">
    <property type="entry name" value="RNA Polymerase Primary Sigma Factor"/>
    <property type="match status" value="2"/>
</dbReference>
<gene>
    <name evidence="6" type="primary">sigA</name>
    <name evidence="9" type="ordered locus">Cagg_0979</name>
</gene>
<dbReference type="AlphaFoldDB" id="B8G6G0"/>
<dbReference type="KEGG" id="cag:Cagg_0979"/>
<keyword evidence="2 6" id="KW-0805">Transcription regulation</keyword>
<dbReference type="CDD" id="cd06171">
    <property type="entry name" value="Sigma70_r4"/>
    <property type="match status" value="1"/>
</dbReference>
<dbReference type="Pfam" id="PF00140">
    <property type="entry name" value="Sigma70_r1_2"/>
    <property type="match status" value="1"/>
</dbReference>
<dbReference type="GO" id="GO:0003677">
    <property type="term" value="F:DNA binding"/>
    <property type="evidence" value="ECO:0007669"/>
    <property type="project" value="UniProtKB-UniRule"/>
</dbReference>
<dbReference type="InterPro" id="IPR013325">
    <property type="entry name" value="RNA_pol_sigma_r2"/>
</dbReference>
<evidence type="ECO:0000256" key="3">
    <source>
        <dbReference type="ARBA" id="ARBA00023082"/>
    </source>
</evidence>
<dbReference type="GO" id="GO:0005737">
    <property type="term" value="C:cytoplasm"/>
    <property type="evidence" value="ECO:0007669"/>
    <property type="project" value="UniProtKB-SubCell"/>
</dbReference>
<evidence type="ECO:0000259" key="8">
    <source>
        <dbReference type="PROSITE" id="PS00716"/>
    </source>
</evidence>
<name>B8G6G0_CHLAD</name>
<dbReference type="FunFam" id="1.10.601.10:FF:000001">
    <property type="entry name" value="RNA polymerase sigma factor SigA"/>
    <property type="match status" value="1"/>
</dbReference>
<dbReference type="Gene3D" id="1.10.220.120">
    <property type="entry name" value="Sigma-70 factor, region 1.1"/>
    <property type="match status" value="1"/>
</dbReference>
<keyword evidence="1 6" id="KW-0963">Cytoplasm</keyword>
<dbReference type="InterPro" id="IPR050239">
    <property type="entry name" value="Sigma-70_RNA_pol_init_factors"/>
</dbReference>
<dbReference type="NCBIfam" id="TIGR02937">
    <property type="entry name" value="sigma70-ECF"/>
    <property type="match status" value="2"/>
</dbReference>
<proteinExistence type="inferred from homology"/>
<dbReference type="PRINTS" id="PR00046">
    <property type="entry name" value="SIGMA70FCT"/>
</dbReference>
<comment type="similarity">
    <text evidence="6">Belongs to the sigma-70 factor family. RpoD/SigA subfamily.</text>
</comment>
<dbReference type="PANTHER" id="PTHR30603">
    <property type="entry name" value="RNA POLYMERASE SIGMA FACTOR RPO"/>
    <property type="match status" value="1"/>
</dbReference>
<evidence type="ECO:0000313" key="10">
    <source>
        <dbReference type="Proteomes" id="UP000002508"/>
    </source>
</evidence>
<keyword evidence="4 6" id="KW-0238">DNA-binding</keyword>
<dbReference type="PROSITE" id="PS00716">
    <property type="entry name" value="SIGMA70_2"/>
    <property type="match status" value="1"/>
</dbReference>
<dbReference type="SUPFAM" id="SSF88659">
    <property type="entry name" value="Sigma3 and sigma4 domains of RNA polymerase sigma factors"/>
    <property type="match status" value="2"/>
</dbReference>
<feature type="domain" description="RNA polymerase sigma-70" evidence="8">
    <location>
        <begin position="341"/>
        <end position="367"/>
    </location>
</feature>
<evidence type="ECO:0000256" key="5">
    <source>
        <dbReference type="ARBA" id="ARBA00023163"/>
    </source>
</evidence>
<dbReference type="InterPro" id="IPR014284">
    <property type="entry name" value="RNA_pol_sigma-70_dom"/>
</dbReference>
<dbReference type="InterPro" id="IPR007627">
    <property type="entry name" value="RNA_pol_sigma70_r2"/>
</dbReference>
<protein>
    <recommendedName>
        <fullName evidence="6">RNA polymerase sigma factor SigA</fullName>
    </recommendedName>
</protein>
<keyword evidence="3 6" id="KW-0731">Sigma factor</keyword>
<dbReference type="PANTHER" id="PTHR30603:SF60">
    <property type="entry name" value="RNA POLYMERASE SIGMA FACTOR RPOD"/>
    <property type="match status" value="1"/>
</dbReference>
<dbReference type="Gene3D" id="1.10.10.10">
    <property type="entry name" value="Winged helix-like DNA-binding domain superfamily/Winged helix DNA-binding domain"/>
    <property type="match status" value="2"/>
</dbReference>
<dbReference type="InterPro" id="IPR009042">
    <property type="entry name" value="RNA_pol_sigma70_r1_2"/>
</dbReference>
<dbReference type="HAMAP" id="MF_00963">
    <property type="entry name" value="Sigma70_RpoD_SigA"/>
    <property type="match status" value="1"/>
</dbReference>
<evidence type="ECO:0000313" key="9">
    <source>
        <dbReference type="EMBL" id="ACL23897.1"/>
    </source>
</evidence>
<evidence type="ECO:0000256" key="4">
    <source>
        <dbReference type="ARBA" id="ARBA00023125"/>
    </source>
</evidence>
<dbReference type="SUPFAM" id="SSF88946">
    <property type="entry name" value="Sigma2 domain of RNA polymerase sigma factors"/>
    <property type="match status" value="1"/>
</dbReference>
<dbReference type="NCBIfam" id="TIGR02393">
    <property type="entry name" value="RpoD_Cterm"/>
    <property type="match status" value="1"/>
</dbReference>
<dbReference type="PROSITE" id="PS00715">
    <property type="entry name" value="SIGMA70_1"/>
    <property type="match status" value="1"/>
</dbReference>
<dbReference type="STRING" id="326427.Cagg_0979"/>
<dbReference type="OrthoDB" id="147018at2"/>
<dbReference type="HOGENOM" id="CLU_014793_3_3_0"/>
<dbReference type="InterPro" id="IPR007624">
    <property type="entry name" value="RNA_pol_sigma70_r3"/>
</dbReference>
<dbReference type="InterPro" id="IPR013324">
    <property type="entry name" value="RNA_pol_sigma_r3/r4-like"/>
</dbReference>
<dbReference type="EMBL" id="CP001337">
    <property type="protein sequence ID" value="ACL23897.1"/>
    <property type="molecule type" value="Genomic_DNA"/>
</dbReference>
<dbReference type="InterPro" id="IPR000943">
    <property type="entry name" value="RNA_pol_sigma70"/>
</dbReference>
<dbReference type="InterPro" id="IPR007630">
    <property type="entry name" value="RNA_pol_sigma70_r4"/>
</dbReference>
<feature type="domain" description="RNA polymerase sigma-70" evidence="7">
    <location>
        <begin position="172"/>
        <end position="185"/>
    </location>
</feature>
<comment type="subcellular location">
    <subcellularLocation>
        <location evidence="6">Cytoplasm</location>
    </subcellularLocation>
</comment>
<feature type="region of interest" description="Sigma-70 factor domain-3" evidence="6">
    <location>
        <begin position="227"/>
        <end position="303"/>
    </location>
</feature>
<dbReference type="Pfam" id="PF04539">
    <property type="entry name" value="Sigma70_r3"/>
    <property type="match status" value="1"/>
</dbReference>
<dbReference type="Proteomes" id="UP000002508">
    <property type="component" value="Chromosome"/>
</dbReference>
<dbReference type="RefSeq" id="WP_012616263.1">
    <property type="nucleotide sequence ID" value="NC_011831.1"/>
</dbReference>
<dbReference type="GO" id="GO:0016987">
    <property type="term" value="F:sigma factor activity"/>
    <property type="evidence" value="ECO:0007669"/>
    <property type="project" value="UniProtKB-UniRule"/>
</dbReference>
<dbReference type="GO" id="GO:0006352">
    <property type="term" value="P:DNA-templated transcription initiation"/>
    <property type="evidence" value="ECO:0007669"/>
    <property type="project" value="UniProtKB-UniRule"/>
</dbReference>
<accession>B8G6G0</accession>
<keyword evidence="10" id="KW-1185">Reference proteome</keyword>
<dbReference type="InterPro" id="IPR042189">
    <property type="entry name" value="RNA_pol_sigma_70_r1_1_sf"/>
</dbReference>